<protein>
    <submittedName>
        <fullName evidence="1">Uncharacterized protein</fullName>
    </submittedName>
</protein>
<accession>A0A0G3XI74</accession>
<reference evidence="1 2" key="1">
    <citation type="submission" date="2015-06" db="EMBL/GenBank/DDBJ databases">
        <authorList>
            <person name="Zeng Y."/>
            <person name="Huang Y."/>
        </authorList>
    </citation>
    <scope>NUCLEOTIDE SEQUENCE [LARGE SCALE GENOMIC DNA]</scope>
    <source>
        <strain evidence="1 2">PQ-2</strain>
    </source>
</reference>
<dbReference type="KEGG" id="cna:AB433_14540"/>
<dbReference type="PATRIC" id="fig|1348774.3.peg.3054"/>
<gene>
    <name evidence="1" type="ORF">AB433_14540</name>
</gene>
<dbReference type="PROSITE" id="PS51257">
    <property type="entry name" value="PROKAR_LIPOPROTEIN"/>
    <property type="match status" value="1"/>
</dbReference>
<sequence>MKNLGPLAVLAPMLLSACITTPHQPTPGWQCQASALGGHVSGSADVAQDGRMLLALWSWRSPSNDNGVGVVAYSGDGNARTLDAETTAAIHFGAHYGTGPVVLAQAAGQEGWQHPIVVGQDGPQEASLRLDWNALVRLAKMDAPLYALRRDGKGDGGGGVLSHELLKEDILIGSEALADMRTELGAKVADPANQCIAVDDLYPEIIVT</sequence>
<dbReference type="Proteomes" id="UP000035287">
    <property type="component" value="Chromosome"/>
</dbReference>
<keyword evidence="2" id="KW-1185">Reference proteome</keyword>
<dbReference type="RefSeq" id="WP_047822002.1">
    <property type="nucleotide sequence ID" value="NZ_JACIEL010000002.1"/>
</dbReference>
<proteinExistence type="predicted"/>
<evidence type="ECO:0000313" key="2">
    <source>
        <dbReference type="Proteomes" id="UP000035287"/>
    </source>
</evidence>
<evidence type="ECO:0000313" key="1">
    <source>
        <dbReference type="EMBL" id="AKM10907.1"/>
    </source>
</evidence>
<organism evidence="1 2">
    <name type="scientific">Croceicoccus naphthovorans</name>
    <dbReference type="NCBI Taxonomy" id="1348774"/>
    <lineage>
        <taxon>Bacteria</taxon>
        <taxon>Pseudomonadati</taxon>
        <taxon>Pseudomonadota</taxon>
        <taxon>Alphaproteobacteria</taxon>
        <taxon>Sphingomonadales</taxon>
        <taxon>Erythrobacteraceae</taxon>
        <taxon>Croceicoccus</taxon>
    </lineage>
</organism>
<dbReference type="AlphaFoldDB" id="A0A0G3XI74"/>
<name>A0A0G3XI74_9SPHN</name>
<dbReference type="EMBL" id="CP011770">
    <property type="protein sequence ID" value="AKM10907.1"/>
    <property type="molecule type" value="Genomic_DNA"/>
</dbReference>